<dbReference type="SFLD" id="SFLDG01082">
    <property type="entry name" value="B12-binding_domain_containing"/>
    <property type="match status" value="1"/>
</dbReference>
<dbReference type="SMART" id="SM00729">
    <property type="entry name" value="Elp3"/>
    <property type="match status" value="1"/>
</dbReference>
<dbReference type="GO" id="GO:0046872">
    <property type="term" value="F:metal ion binding"/>
    <property type="evidence" value="ECO:0007669"/>
    <property type="project" value="UniProtKB-KW"/>
</dbReference>
<protein>
    <recommendedName>
        <fullName evidence="10">tRNA-2-methylthio-N(6)-dimethylallyladenosine synthase</fullName>
        <ecNumber evidence="9">2.8.4.3</ecNumber>
    </recommendedName>
    <alternativeName>
        <fullName evidence="12">(Dimethylallyl)adenosine tRNA methylthiotransferase MiaB</fullName>
    </alternativeName>
    <alternativeName>
        <fullName evidence="11">tRNA-i(6)A37 methylthiotransferase</fullName>
    </alternativeName>
</protein>
<feature type="domain" description="Radical SAM core" evidence="14">
    <location>
        <begin position="127"/>
        <end position="354"/>
    </location>
</feature>
<organism evidence="15 16">
    <name type="scientific">Candidatus Nealsonbacteria bacterium CG08_land_8_20_14_0_20_43_11</name>
    <dbReference type="NCBI Taxonomy" id="1974706"/>
    <lineage>
        <taxon>Bacteria</taxon>
        <taxon>Candidatus Nealsoniibacteriota</taxon>
    </lineage>
</organism>
<evidence type="ECO:0000256" key="5">
    <source>
        <dbReference type="ARBA" id="ARBA00022691"/>
    </source>
</evidence>
<dbReference type="GO" id="GO:0005829">
    <property type="term" value="C:cytosol"/>
    <property type="evidence" value="ECO:0007669"/>
    <property type="project" value="TreeGrafter"/>
</dbReference>
<dbReference type="PANTHER" id="PTHR43020">
    <property type="entry name" value="CDK5 REGULATORY SUBUNIT-ASSOCIATED PROTEIN 1"/>
    <property type="match status" value="1"/>
</dbReference>
<comment type="caution">
    <text evidence="15">The sequence shown here is derived from an EMBL/GenBank/DDBJ whole genome shotgun (WGS) entry which is preliminary data.</text>
</comment>
<dbReference type="InterPro" id="IPR020612">
    <property type="entry name" value="Methylthiotransferase_CS"/>
</dbReference>
<dbReference type="EC" id="2.8.4.3" evidence="9"/>
<dbReference type="Pfam" id="PF00919">
    <property type="entry name" value="UPF0004"/>
    <property type="match status" value="1"/>
</dbReference>
<dbReference type="FunFam" id="3.80.30.20:FF:000001">
    <property type="entry name" value="tRNA-2-methylthio-N(6)-dimethylallyladenosine synthase 2"/>
    <property type="match status" value="1"/>
</dbReference>
<dbReference type="NCBIfam" id="TIGR00089">
    <property type="entry name" value="MiaB/RimO family radical SAM methylthiotransferase"/>
    <property type="match status" value="1"/>
</dbReference>
<dbReference type="PANTHER" id="PTHR43020:SF2">
    <property type="entry name" value="MITOCHONDRIAL TRNA METHYLTHIOTRANSFERASE CDK5RAP1"/>
    <property type="match status" value="1"/>
</dbReference>
<keyword evidence="8" id="KW-0411">Iron-sulfur</keyword>
<dbReference type="InterPro" id="IPR058240">
    <property type="entry name" value="rSAM_sf"/>
</dbReference>
<keyword evidence="3" id="KW-0004">4Fe-4S</keyword>
<evidence type="ECO:0000256" key="6">
    <source>
        <dbReference type="ARBA" id="ARBA00022723"/>
    </source>
</evidence>
<comment type="cofactor">
    <cofactor evidence="1">
        <name>[4Fe-4S] cluster</name>
        <dbReference type="ChEBI" id="CHEBI:49883"/>
    </cofactor>
</comment>
<evidence type="ECO:0000313" key="16">
    <source>
        <dbReference type="Proteomes" id="UP000229390"/>
    </source>
</evidence>
<evidence type="ECO:0000256" key="3">
    <source>
        <dbReference type="ARBA" id="ARBA00022485"/>
    </source>
</evidence>
<dbReference type="GO" id="GO:0035597">
    <property type="term" value="F:tRNA-2-methylthio-N(6)-dimethylallyladenosine(37) synthase activity"/>
    <property type="evidence" value="ECO:0007669"/>
    <property type="project" value="UniProtKB-EC"/>
</dbReference>
<evidence type="ECO:0000256" key="8">
    <source>
        <dbReference type="ARBA" id="ARBA00023014"/>
    </source>
</evidence>
<dbReference type="InterPro" id="IPR006638">
    <property type="entry name" value="Elp3/MiaA/NifB-like_rSAM"/>
</dbReference>
<dbReference type="Proteomes" id="UP000229390">
    <property type="component" value="Unassembled WGS sequence"/>
</dbReference>
<dbReference type="CDD" id="cd01335">
    <property type="entry name" value="Radical_SAM"/>
    <property type="match status" value="1"/>
</dbReference>
<dbReference type="Gene3D" id="3.80.30.20">
    <property type="entry name" value="tm_1862 like domain"/>
    <property type="match status" value="1"/>
</dbReference>
<reference evidence="16" key="1">
    <citation type="submission" date="2017-09" db="EMBL/GenBank/DDBJ databases">
        <title>Depth-based differentiation of microbial function through sediment-hosted aquifers and enrichment of novel symbionts in the deep terrestrial subsurface.</title>
        <authorList>
            <person name="Probst A.J."/>
            <person name="Ladd B."/>
            <person name="Jarett J.K."/>
            <person name="Geller-Mcgrath D.E."/>
            <person name="Sieber C.M.K."/>
            <person name="Emerson J.B."/>
            <person name="Anantharaman K."/>
            <person name="Thomas B.C."/>
            <person name="Malmstrom R."/>
            <person name="Stieglmeier M."/>
            <person name="Klingl A."/>
            <person name="Woyke T."/>
            <person name="Ryan C.M."/>
            <person name="Banfield J.F."/>
        </authorList>
    </citation>
    <scope>NUCLEOTIDE SEQUENCE [LARGE SCALE GENOMIC DNA]</scope>
</reference>
<accession>A0A2M6T0T5</accession>
<dbReference type="FunFam" id="3.40.50.12160:FF:000003">
    <property type="entry name" value="CDK5 regulatory subunit-associated protein 1"/>
    <property type="match status" value="1"/>
</dbReference>
<keyword evidence="5" id="KW-0949">S-adenosyl-L-methionine</keyword>
<dbReference type="InterPro" id="IPR023404">
    <property type="entry name" value="rSAM_horseshoe"/>
</dbReference>
<dbReference type="GO" id="GO:0051539">
    <property type="term" value="F:4 iron, 4 sulfur cluster binding"/>
    <property type="evidence" value="ECO:0007669"/>
    <property type="project" value="UniProtKB-KW"/>
</dbReference>
<evidence type="ECO:0000256" key="4">
    <source>
        <dbReference type="ARBA" id="ARBA00022679"/>
    </source>
</evidence>
<dbReference type="EMBL" id="PEYE01000022">
    <property type="protein sequence ID" value="PIS38921.1"/>
    <property type="molecule type" value="Genomic_DNA"/>
</dbReference>
<dbReference type="SFLD" id="SFLDS00029">
    <property type="entry name" value="Radical_SAM"/>
    <property type="match status" value="1"/>
</dbReference>
<feature type="domain" description="MTTase N-terminal" evidence="13">
    <location>
        <begin position="1"/>
        <end position="114"/>
    </location>
</feature>
<dbReference type="AlphaFoldDB" id="A0A2M6T0T5"/>
<evidence type="ECO:0000256" key="1">
    <source>
        <dbReference type="ARBA" id="ARBA00001966"/>
    </source>
</evidence>
<evidence type="ECO:0000256" key="7">
    <source>
        <dbReference type="ARBA" id="ARBA00023004"/>
    </source>
</evidence>
<dbReference type="SFLD" id="SFLDG01061">
    <property type="entry name" value="methylthiotransferase"/>
    <property type="match status" value="1"/>
</dbReference>
<evidence type="ECO:0000256" key="2">
    <source>
        <dbReference type="ARBA" id="ARBA00003234"/>
    </source>
</evidence>
<evidence type="ECO:0000259" key="13">
    <source>
        <dbReference type="PROSITE" id="PS51449"/>
    </source>
</evidence>
<evidence type="ECO:0000313" key="15">
    <source>
        <dbReference type="EMBL" id="PIS38921.1"/>
    </source>
</evidence>
<dbReference type="PROSITE" id="PS01278">
    <property type="entry name" value="MTTASE_RADICAL"/>
    <property type="match status" value="1"/>
</dbReference>
<evidence type="ECO:0000256" key="12">
    <source>
        <dbReference type="ARBA" id="ARBA00081141"/>
    </source>
</evidence>
<dbReference type="SUPFAM" id="SSF102114">
    <property type="entry name" value="Radical SAM enzymes"/>
    <property type="match status" value="1"/>
</dbReference>
<dbReference type="PROSITE" id="PS51449">
    <property type="entry name" value="MTTASE_N"/>
    <property type="match status" value="1"/>
</dbReference>
<dbReference type="InterPro" id="IPR005839">
    <property type="entry name" value="Methylthiotransferase"/>
</dbReference>
<dbReference type="Gene3D" id="3.40.50.12160">
    <property type="entry name" value="Methylthiotransferase, N-terminal domain"/>
    <property type="match status" value="1"/>
</dbReference>
<evidence type="ECO:0000256" key="10">
    <source>
        <dbReference type="ARBA" id="ARBA00068570"/>
    </source>
</evidence>
<evidence type="ECO:0000256" key="9">
    <source>
        <dbReference type="ARBA" id="ARBA00033765"/>
    </source>
</evidence>
<gene>
    <name evidence="15" type="primary">miaB</name>
    <name evidence="15" type="ORF">COT34_01115</name>
</gene>
<dbReference type="NCBIfam" id="TIGR01574">
    <property type="entry name" value="miaB-methiolase"/>
    <property type="match status" value="1"/>
</dbReference>
<keyword evidence="4 15" id="KW-0808">Transferase</keyword>
<dbReference type="InterPro" id="IPR038135">
    <property type="entry name" value="Methylthiotransferase_N_sf"/>
</dbReference>
<name>A0A2M6T0T5_9BACT</name>
<dbReference type="InterPro" id="IPR007197">
    <property type="entry name" value="rSAM"/>
</dbReference>
<evidence type="ECO:0000256" key="11">
    <source>
        <dbReference type="ARBA" id="ARBA00080698"/>
    </source>
</evidence>
<evidence type="ECO:0000259" key="14">
    <source>
        <dbReference type="PROSITE" id="PS51918"/>
    </source>
</evidence>
<dbReference type="PROSITE" id="PS51918">
    <property type="entry name" value="RADICAL_SAM"/>
    <property type="match status" value="1"/>
</dbReference>
<keyword evidence="6" id="KW-0479">Metal-binding</keyword>
<keyword evidence="7" id="KW-0408">Iron</keyword>
<sequence>MKYYIITYGCQMNKSDSERIAAVLENIGYKKAQNENEADLLVVNACSVRQSAIDRVYGLAEKLSNFKTKKRGLKTLLTGCLLRADKNKLRQRFDYVLDIKTLSLWPKLLNGQSKRLPANYLDVMPAYQSAFSAFVPISTGCNNFCSYCAVPYAKGREICRPADKIVAEIKNLVKSGYKEIWLLGQNVNSYKDGNTDFSCLLKIVNNIPGDFWIRFTSSHPKDFSDKLIEAMAGCEKVTEYLNLPVQAGDNKVLKSMNRPYTIKHYESIIAKLRKKIPNLTLSTDVIVGFPSETKKQFANTAKLFRKIKFDMAYIAEYSPRPATSASRLKDSVSSAEKKQRRQTLTDILRETALEKNREYLGKKVLVLPEQWQKGFLTGKSREYKTVKLKGPKNLVGNFTPVKIIASLSWGLTGKILK</sequence>
<proteinExistence type="predicted"/>
<dbReference type="Pfam" id="PF04055">
    <property type="entry name" value="Radical_SAM"/>
    <property type="match status" value="1"/>
</dbReference>
<dbReference type="InterPro" id="IPR013848">
    <property type="entry name" value="Methylthiotransferase_N"/>
</dbReference>
<comment type="function">
    <text evidence="2">Catalyzes the methylthiolation of N6-(dimethylallyl)adenosine (i(6)A), leading to the formation of 2-methylthio-N6-(dimethylallyl)adenosine (ms(2)i(6)A) at position 37 in tRNAs that read codons beginning with uridine.</text>
</comment>